<keyword evidence="2" id="KW-1185">Reference proteome</keyword>
<gene>
    <name evidence="1" type="ORF">RPERSI_LOCUS30093</name>
</gene>
<evidence type="ECO:0000313" key="1">
    <source>
        <dbReference type="EMBL" id="CAG8836899.1"/>
    </source>
</evidence>
<organism evidence="1 2">
    <name type="scientific">Racocetra persica</name>
    <dbReference type="NCBI Taxonomy" id="160502"/>
    <lineage>
        <taxon>Eukaryota</taxon>
        <taxon>Fungi</taxon>
        <taxon>Fungi incertae sedis</taxon>
        <taxon>Mucoromycota</taxon>
        <taxon>Glomeromycotina</taxon>
        <taxon>Glomeromycetes</taxon>
        <taxon>Diversisporales</taxon>
        <taxon>Gigasporaceae</taxon>
        <taxon>Racocetra</taxon>
    </lineage>
</organism>
<dbReference type="Proteomes" id="UP000789920">
    <property type="component" value="Unassembled WGS sequence"/>
</dbReference>
<accession>A0ACA9SFI7</accession>
<protein>
    <submittedName>
        <fullName evidence="1">13353_t:CDS:1</fullName>
    </submittedName>
</protein>
<comment type="caution">
    <text evidence="1">The sequence shown here is derived from an EMBL/GenBank/DDBJ whole genome shotgun (WGS) entry which is preliminary data.</text>
</comment>
<evidence type="ECO:0000313" key="2">
    <source>
        <dbReference type="Proteomes" id="UP000789920"/>
    </source>
</evidence>
<reference evidence="1" key="1">
    <citation type="submission" date="2021-06" db="EMBL/GenBank/DDBJ databases">
        <authorList>
            <person name="Kallberg Y."/>
            <person name="Tangrot J."/>
            <person name="Rosling A."/>
        </authorList>
    </citation>
    <scope>NUCLEOTIDE SEQUENCE</scope>
    <source>
        <strain evidence="1">MA461A</strain>
    </source>
</reference>
<dbReference type="EMBL" id="CAJVQC010116007">
    <property type="protein sequence ID" value="CAG8836899.1"/>
    <property type="molecule type" value="Genomic_DNA"/>
</dbReference>
<proteinExistence type="predicted"/>
<sequence>MYDRRMRAMAAQSVLLTGELLHIIFSEFTHQDDLFYCMLVNSLWAM</sequence>
<name>A0ACA9SFI7_9GLOM</name>
<feature type="non-terminal residue" evidence="1">
    <location>
        <position position="46"/>
    </location>
</feature>